<evidence type="ECO:0000259" key="1">
    <source>
        <dbReference type="Pfam" id="PF01408"/>
    </source>
</evidence>
<gene>
    <name evidence="3" type="ORF">KEU06_10680</name>
</gene>
<feature type="domain" description="GFO/IDH/MocA-like oxidoreductase" evidence="2">
    <location>
        <begin position="133"/>
        <end position="254"/>
    </location>
</feature>
<dbReference type="Pfam" id="PF01408">
    <property type="entry name" value="GFO_IDH_MocA"/>
    <property type="match status" value="1"/>
</dbReference>
<evidence type="ECO:0000313" key="4">
    <source>
        <dbReference type="Proteomes" id="UP000680348"/>
    </source>
</evidence>
<protein>
    <submittedName>
        <fullName evidence="3">Gfo/Idh/MocA family oxidoreductase</fullName>
    </submittedName>
</protein>
<dbReference type="RefSeq" id="WP_188254645.1">
    <property type="nucleotide sequence ID" value="NZ_JABVCF010000005.1"/>
</dbReference>
<comment type="caution">
    <text evidence="3">The sequence shown here is derived from an EMBL/GenBank/DDBJ whole genome shotgun (WGS) entry which is preliminary data.</text>
</comment>
<dbReference type="AlphaFoldDB" id="A0A942E0S9"/>
<dbReference type="EMBL" id="JAGWCR010000005">
    <property type="protein sequence ID" value="MBS3649073.1"/>
    <property type="molecule type" value="Genomic_DNA"/>
</dbReference>
<organism evidence="3 4">
    <name type="scientific">Pseudaminobacter soli</name>
    <name type="common">ex Zhang et al. 2022</name>
    <dbReference type="NCBI Taxonomy" id="2831468"/>
    <lineage>
        <taxon>Bacteria</taxon>
        <taxon>Pseudomonadati</taxon>
        <taxon>Pseudomonadota</taxon>
        <taxon>Alphaproteobacteria</taxon>
        <taxon>Hyphomicrobiales</taxon>
        <taxon>Phyllobacteriaceae</taxon>
        <taxon>Pseudaminobacter</taxon>
    </lineage>
</organism>
<dbReference type="PANTHER" id="PTHR43249">
    <property type="entry name" value="UDP-N-ACETYL-2-AMINO-2-DEOXY-D-GLUCURONATE OXIDASE"/>
    <property type="match status" value="1"/>
</dbReference>
<dbReference type="SUPFAM" id="SSF51735">
    <property type="entry name" value="NAD(P)-binding Rossmann-fold domains"/>
    <property type="match status" value="1"/>
</dbReference>
<feature type="domain" description="Gfo/Idh/MocA-like oxidoreductase N-terminal" evidence="1">
    <location>
        <begin position="5"/>
        <end position="121"/>
    </location>
</feature>
<evidence type="ECO:0000259" key="2">
    <source>
        <dbReference type="Pfam" id="PF22725"/>
    </source>
</evidence>
<sequence length="346" mass="36904">MTKTRIAIVGLGMAVTPHARGLIDLADKVEVVHAFAPSETRRRTFGEKFPFPLCDSLDTILKDDSVEAVAVFTPANTHRDIAVRCAEAGKHVLMEKPLDITTARAEELVAACGKAGVKLGVVLQHRFRPAGMKLAEILAAGELGRMVGCSTVIRLWRPQSYYDEPGRGSFARDGGGVLISQGIHTLDLMLSLAGPIAEVTGFATTTPVHFMETEDMVCAAARFANGAFGTIDATTAAYPGFLEEIVLTCEKGTAALRGTELMVQIQDGRRIAIEPDRSAGGTGADPMAFPHDYHRAVMVDFVEAIRTGREPKVTGEEALKVHRLIDALIETGRTGRPVAVAGTAGS</sequence>
<keyword evidence="4" id="KW-1185">Reference proteome</keyword>
<dbReference type="Proteomes" id="UP000680348">
    <property type="component" value="Unassembled WGS sequence"/>
</dbReference>
<reference evidence="3" key="1">
    <citation type="submission" date="2021-04" db="EMBL/GenBank/DDBJ databases">
        <title>Pseudaminobacter soli sp. nov., isolated from paddy soil contaminated by heavy metals.</title>
        <authorList>
            <person name="Zhang K."/>
        </authorList>
    </citation>
    <scope>NUCLEOTIDE SEQUENCE</scope>
    <source>
        <strain evidence="3">19-2017</strain>
    </source>
</reference>
<dbReference type="InterPro" id="IPR052515">
    <property type="entry name" value="Gfo/Idh/MocA_Oxidoreductase"/>
</dbReference>
<accession>A0A942E0S9</accession>
<dbReference type="Gene3D" id="3.40.50.720">
    <property type="entry name" value="NAD(P)-binding Rossmann-like Domain"/>
    <property type="match status" value="1"/>
</dbReference>
<dbReference type="Gene3D" id="3.30.360.10">
    <property type="entry name" value="Dihydrodipicolinate Reductase, domain 2"/>
    <property type="match status" value="1"/>
</dbReference>
<dbReference type="PANTHER" id="PTHR43249:SF1">
    <property type="entry name" value="D-GLUCOSIDE 3-DEHYDROGENASE"/>
    <property type="match status" value="1"/>
</dbReference>
<dbReference type="Pfam" id="PF22725">
    <property type="entry name" value="GFO_IDH_MocA_C3"/>
    <property type="match status" value="1"/>
</dbReference>
<dbReference type="SUPFAM" id="SSF55347">
    <property type="entry name" value="Glyceraldehyde-3-phosphate dehydrogenase-like, C-terminal domain"/>
    <property type="match status" value="1"/>
</dbReference>
<dbReference type="InterPro" id="IPR036291">
    <property type="entry name" value="NAD(P)-bd_dom_sf"/>
</dbReference>
<evidence type="ECO:0000313" key="3">
    <source>
        <dbReference type="EMBL" id="MBS3649073.1"/>
    </source>
</evidence>
<dbReference type="GO" id="GO:0000166">
    <property type="term" value="F:nucleotide binding"/>
    <property type="evidence" value="ECO:0007669"/>
    <property type="project" value="InterPro"/>
</dbReference>
<proteinExistence type="predicted"/>
<dbReference type="InterPro" id="IPR055170">
    <property type="entry name" value="GFO_IDH_MocA-like_dom"/>
</dbReference>
<name>A0A942E0S9_9HYPH</name>
<dbReference type="InterPro" id="IPR000683">
    <property type="entry name" value="Gfo/Idh/MocA-like_OxRdtase_N"/>
</dbReference>